<dbReference type="Gene3D" id="2.70.160.11">
    <property type="entry name" value="Hnrnp arginine n-methyltransferase1"/>
    <property type="match status" value="1"/>
</dbReference>
<protein>
    <recommendedName>
        <fullName evidence="13">Guanylate cyclase domain-containing protein</fullName>
    </recommendedName>
</protein>
<dbReference type="GO" id="GO:0070482">
    <property type="term" value="P:response to oxygen levels"/>
    <property type="evidence" value="ECO:0007669"/>
    <property type="project" value="TreeGrafter"/>
</dbReference>
<dbReference type="Pfam" id="PF06325">
    <property type="entry name" value="PrmA"/>
    <property type="match status" value="1"/>
</dbReference>
<dbReference type="GO" id="GO:0019934">
    <property type="term" value="P:cGMP-mediated signaling"/>
    <property type="evidence" value="ECO:0007669"/>
    <property type="project" value="TreeGrafter"/>
</dbReference>
<sequence length="1055" mass="121728">MSTMSSNRFNNTSDITATSPSPITTSKTFQSALASVSHALNGINVPADSKQLSNKMATTTSTPPITEYPEDRSSKDYYFDSYAHFGIHEEMLKDEVRTLTYRNSMIYNRHLFKDKVVLDLGCGTGILSMFAVKAGAKLVIAIDMSNIIEYAEQIVKDNNLSDKIILIRGKIEEVELPKGITKVDIIVSEWMGYCLLYESMLNSILYARDKWLDKQTGLIFPDKCNLYLCAIEDRSYRDEKINWWYNVYGFDMSAIREVAIKEPLVDCVDNRQVVTSHCLLKEFDLHTVKIEDLSFETHFQLEAKRSDYIHGLVAYFSVEFSKCHKYTGFSTGPDSSYTHWKSTIFYLDQDDIQLNKGDKLNGIFKLNPNPNNQRDLDFAIELRGEGQHLIHESMVYGIILESVRIHIIERFGTQTWHEIQELLEWDFEAFNLYQLYDDQFMQKIAEGYDKILRVAGRHYHDFLLSINQLHDSTRFSFPLMKSPLFHVSDKDENGVVFHYKSRRRGFQHYVIGQLKECASKFYHLNIHIQIQHDISTTEHSHFIFRINFDNSIINETSKSLMHTLTLPNVSSSTFFKVFPFCVVFDPDMRIRHLGRIIKNLFPLDSFPIDHQLEDVFRLVRPDVKLIWDKILYYGKHIVFVMETKIPLRHNSDDKYPVIRLKGHMKLIPDWNMIIFLCHPLLSTTDEMLALGLCLNDLNFYDGSSEILVSGMHHDRQIQLAIDKQHSWITQLQHSKHELQGWRRESRRLLYSVMPRHIAQMLEQGVLANSICESHVLITILFVYSMDFKNVVDKLEPAEIVDCINQTITTFDKCTEKFDVFKVETKADLSYMVVAGMKDRYRRESNMKNPLELNQAEIISGLALDLLKSSRILINPATKQPLRFKIGFHSGSAVGGIVGNKNYQYCLFGDVVNTASRVTTTGDIGKIHVSETSFELLRNSPYYELVFAGNTEMKGKGAMPTYWLVRAMQAAESINNLFRYAHTSAPIFEQIYDNRAKTTTPTLYNDVNCTINDDDRNKNDKIVTSNEPSKEPIKRSTNKTTPVIPLQCPFSGKMCY</sequence>
<dbReference type="InterPro" id="IPR029787">
    <property type="entry name" value="Nucleotide_cyclase"/>
</dbReference>
<gene>
    <name evidence="14" type="ORF">GPM918_LOCUS19578</name>
    <name evidence="15" type="ORF">SRO942_LOCUS19575</name>
</gene>
<evidence type="ECO:0000256" key="11">
    <source>
        <dbReference type="PROSITE-ProRule" id="PRU01015"/>
    </source>
</evidence>
<dbReference type="Pfam" id="PF00211">
    <property type="entry name" value="Guanylate_cyc"/>
    <property type="match status" value="1"/>
</dbReference>
<keyword evidence="6" id="KW-0547">Nucleotide-binding</keyword>
<keyword evidence="16" id="KW-1185">Reference proteome</keyword>
<dbReference type="GO" id="GO:0004383">
    <property type="term" value="F:guanylate cyclase activity"/>
    <property type="evidence" value="ECO:0007669"/>
    <property type="project" value="InterPro"/>
</dbReference>
<evidence type="ECO:0000256" key="10">
    <source>
        <dbReference type="ARBA" id="ARBA00049303"/>
    </source>
</evidence>
<evidence type="ECO:0000256" key="2">
    <source>
        <dbReference type="ARBA" id="ARBA00022490"/>
    </source>
</evidence>
<evidence type="ECO:0000259" key="13">
    <source>
        <dbReference type="PROSITE" id="PS50125"/>
    </source>
</evidence>
<evidence type="ECO:0000256" key="4">
    <source>
        <dbReference type="ARBA" id="ARBA00022679"/>
    </source>
</evidence>
<dbReference type="Pfam" id="PF07701">
    <property type="entry name" value="HNOBA"/>
    <property type="match status" value="1"/>
</dbReference>
<keyword evidence="4 11" id="KW-0808">Transferase</keyword>
<dbReference type="AlphaFoldDB" id="A0A814QDZ3"/>
<evidence type="ECO:0000256" key="6">
    <source>
        <dbReference type="ARBA" id="ARBA00022741"/>
    </source>
</evidence>
<evidence type="ECO:0000256" key="5">
    <source>
        <dbReference type="ARBA" id="ARBA00022691"/>
    </source>
</evidence>
<dbReference type="InterPro" id="IPR029063">
    <property type="entry name" value="SAM-dependent_MTases_sf"/>
</dbReference>
<dbReference type="Gene3D" id="3.40.50.150">
    <property type="entry name" value="Vaccinia Virus protein VP39"/>
    <property type="match status" value="1"/>
</dbReference>
<dbReference type="OrthoDB" id="1890790at2759"/>
<organism evidence="14 16">
    <name type="scientific">Didymodactylos carnosus</name>
    <dbReference type="NCBI Taxonomy" id="1234261"/>
    <lineage>
        <taxon>Eukaryota</taxon>
        <taxon>Metazoa</taxon>
        <taxon>Spiralia</taxon>
        <taxon>Gnathifera</taxon>
        <taxon>Rotifera</taxon>
        <taxon>Eurotatoria</taxon>
        <taxon>Bdelloidea</taxon>
        <taxon>Philodinida</taxon>
        <taxon>Philodinidae</taxon>
        <taxon>Didymodactylos</taxon>
    </lineage>
</organism>
<dbReference type="Gene3D" id="3.30.70.1230">
    <property type="entry name" value="Nucleotide cyclase"/>
    <property type="match status" value="1"/>
</dbReference>
<dbReference type="GO" id="GO:0032259">
    <property type="term" value="P:methylation"/>
    <property type="evidence" value="ECO:0007669"/>
    <property type="project" value="UniProtKB-KW"/>
</dbReference>
<feature type="domain" description="Guanylate cyclase" evidence="13">
    <location>
        <begin position="778"/>
        <end position="918"/>
    </location>
</feature>
<dbReference type="InterPro" id="IPR024096">
    <property type="entry name" value="NO_sig/Golgi_transp_ligand-bd"/>
</dbReference>
<feature type="region of interest" description="Disordered" evidence="12">
    <location>
        <begin position="1"/>
        <end position="21"/>
    </location>
</feature>
<dbReference type="InterPro" id="IPR011644">
    <property type="entry name" value="Heme_NO-bd"/>
</dbReference>
<dbReference type="PROSITE" id="PS50125">
    <property type="entry name" value="GUANYLATE_CYCLASE_2"/>
    <property type="match status" value="1"/>
</dbReference>
<evidence type="ECO:0000313" key="15">
    <source>
        <dbReference type="EMBL" id="CAF3882317.1"/>
    </source>
</evidence>
<dbReference type="SUPFAM" id="SSF55073">
    <property type="entry name" value="Nucleotide cyclase"/>
    <property type="match status" value="1"/>
</dbReference>
<dbReference type="PANTHER" id="PTHR45655:SF5">
    <property type="entry name" value="SOLUBLE GUANYLATE CYCLASE 89DA-RELATED"/>
    <property type="match status" value="1"/>
</dbReference>
<evidence type="ECO:0000256" key="8">
    <source>
        <dbReference type="ARBA" id="ARBA00023239"/>
    </source>
</evidence>
<dbReference type="Pfam" id="PF07700">
    <property type="entry name" value="HNOB"/>
    <property type="match status" value="1"/>
</dbReference>
<dbReference type="CDD" id="cd02440">
    <property type="entry name" value="AdoMet_MTases"/>
    <property type="match status" value="1"/>
</dbReference>
<evidence type="ECO:0000256" key="1">
    <source>
        <dbReference type="ARBA" id="ARBA00004496"/>
    </source>
</evidence>
<keyword evidence="8" id="KW-0456">Lyase</keyword>
<dbReference type="InterPro" id="IPR055135">
    <property type="entry name" value="PRMT_dom"/>
</dbReference>
<dbReference type="InterPro" id="IPR025799">
    <property type="entry name" value="Arg_MeTrfase"/>
</dbReference>
<dbReference type="GO" id="GO:0016274">
    <property type="term" value="F:protein-arginine N-methyltransferase activity"/>
    <property type="evidence" value="ECO:0007669"/>
    <property type="project" value="InterPro"/>
</dbReference>
<name>A0A814QDZ3_9BILA</name>
<dbReference type="SUPFAM" id="SSF111126">
    <property type="entry name" value="Ligand-binding domain in the NO signalling and Golgi transport"/>
    <property type="match status" value="1"/>
</dbReference>
<keyword evidence="2" id="KW-0963">Cytoplasm</keyword>
<dbReference type="EMBL" id="CAJNOQ010005977">
    <property type="protein sequence ID" value="CAF1118610.1"/>
    <property type="molecule type" value="Genomic_DNA"/>
</dbReference>
<keyword evidence="5 11" id="KW-0949">S-adenosyl-L-methionine</keyword>
<dbReference type="Proteomes" id="UP000681722">
    <property type="component" value="Unassembled WGS sequence"/>
</dbReference>
<dbReference type="Gene3D" id="3.30.450.260">
    <property type="entry name" value="Haem NO binding associated domain"/>
    <property type="match status" value="1"/>
</dbReference>
<dbReference type="PROSITE" id="PS51678">
    <property type="entry name" value="SAM_MT_PRMT"/>
    <property type="match status" value="1"/>
</dbReference>
<evidence type="ECO:0000313" key="16">
    <source>
        <dbReference type="Proteomes" id="UP000663829"/>
    </source>
</evidence>
<feature type="compositionally biased region" description="Low complexity" evidence="12">
    <location>
        <begin position="12"/>
        <end position="21"/>
    </location>
</feature>
<dbReference type="FunFam" id="2.70.160.11:FF:000001">
    <property type="entry name" value="Blast:Protein arginine N-methyltransferase 1"/>
    <property type="match status" value="1"/>
</dbReference>
<dbReference type="InterPro" id="IPR001054">
    <property type="entry name" value="A/G_cyclase"/>
</dbReference>
<evidence type="ECO:0000256" key="7">
    <source>
        <dbReference type="ARBA" id="ARBA00023134"/>
    </source>
</evidence>
<evidence type="ECO:0000256" key="12">
    <source>
        <dbReference type="SAM" id="MobiDB-lite"/>
    </source>
</evidence>
<accession>A0A814QDZ3</accession>
<proteinExistence type="predicted"/>
<evidence type="ECO:0000256" key="3">
    <source>
        <dbReference type="ARBA" id="ARBA00022603"/>
    </source>
</evidence>
<comment type="catalytic activity">
    <reaction evidence="10">
        <text>L-arginyl-[protein] + S-adenosyl-L-methionine = N(omega)-methyl-L-arginyl-[protein] + S-adenosyl-L-homocysteine + H(+)</text>
        <dbReference type="Rhea" id="RHEA:48100"/>
        <dbReference type="Rhea" id="RHEA-COMP:10532"/>
        <dbReference type="Rhea" id="RHEA-COMP:11990"/>
        <dbReference type="ChEBI" id="CHEBI:15378"/>
        <dbReference type="ChEBI" id="CHEBI:29965"/>
        <dbReference type="ChEBI" id="CHEBI:57856"/>
        <dbReference type="ChEBI" id="CHEBI:59789"/>
        <dbReference type="ChEBI" id="CHEBI:65280"/>
    </reaction>
    <physiologicalReaction direction="left-to-right" evidence="10">
        <dbReference type="Rhea" id="RHEA:48101"/>
    </physiologicalReaction>
</comment>
<feature type="region of interest" description="Disordered" evidence="12">
    <location>
        <begin position="1014"/>
        <end position="1037"/>
    </location>
</feature>
<dbReference type="Pfam" id="PF22528">
    <property type="entry name" value="PRMT_C"/>
    <property type="match status" value="1"/>
</dbReference>
<dbReference type="GO" id="GO:0008074">
    <property type="term" value="C:guanylate cyclase complex, soluble"/>
    <property type="evidence" value="ECO:0007669"/>
    <property type="project" value="TreeGrafter"/>
</dbReference>
<evidence type="ECO:0000313" key="14">
    <source>
        <dbReference type="EMBL" id="CAF1118610.1"/>
    </source>
</evidence>
<dbReference type="Proteomes" id="UP000663829">
    <property type="component" value="Unassembled WGS sequence"/>
</dbReference>
<keyword evidence="9" id="KW-0141">cGMP biosynthesis</keyword>
<dbReference type="SUPFAM" id="SSF53335">
    <property type="entry name" value="S-adenosyl-L-methionine-dependent methyltransferases"/>
    <property type="match status" value="1"/>
</dbReference>
<keyword evidence="7" id="KW-0342">GTP-binding</keyword>
<comment type="caution">
    <text evidence="14">The sequence shown here is derived from an EMBL/GenBank/DDBJ whole genome shotgun (WGS) entry which is preliminary data.</text>
</comment>
<dbReference type="InterPro" id="IPR042463">
    <property type="entry name" value="HNOB_dom_associated_sf"/>
</dbReference>
<dbReference type="InterPro" id="IPR011645">
    <property type="entry name" value="HNOB_dom_associated"/>
</dbReference>
<keyword evidence="3 11" id="KW-0489">Methyltransferase</keyword>
<dbReference type="SMART" id="SM00044">
    <property type="entry name" value="CYCc"/>
    <property type="match status" value="1"/>
</dbReference>
<dbReference type="CDD" id="cd07302">
    <property type="entry name" value="CHD"/>
    <property type="match status" value="1"/>
</dbReference>
<dbReference type="Gene3D" id="3.90.1520.10">
    <property type="entry name" value="H-NOX domain"/>
    <property type="match status" value="1"/>
</dbReference>
<reference evidence="14" key="1">
    <citation type="submission" date="2021-02" db="EMBL/GenBank/DDBJ databases">
        <authorList>
            <person name="Nowell W R."/>
        </authorList>
    </citation>
    <scope>NUCLEOTIDE SEQUENCE</scope>
</reference>
<dbReference type="GO" id="GO:0020037">
    <property type="term" value="F:heme binding"/>
    <property type="evidence" value="ECO:0007669"/>
    <property type="project" value="InterPro"/>
</dbReference>
<comment type="subcellular location">
    <subcellularLocation>
        <location evidence="1">Cytoplasm</location>
    </subcellularLocation>
</comment>
<dbReference type="InterPro" id="IPR038158">
    <property type="entry name" value="H-NOX_domain_sf"/>
</dbReference>
<evidence type="ECO:0000256" key="9">
    <source>
        <dbReference type="ARBA" id="ARBA00023293"/>
    </source>
</evidence>
<dbReference type="EMBL" id="CAJOBC010005977">
    <property type="protein sequence ID" value="CAF3882317.1"/>
    <property type="molecule type" value="Genomic_DNA"/>
</dbReference>
<dbReference type="PANTHER" id="PTHR45655">
    <property type="entry name" value="GUANYLATE CYCLASE SOLUBLE SUBUNIT BETA-2"/>
    <property type="match status" value="1"/>
</dbReference>
<feature type="compositionally biased region" description="Polar residues" evidence="12">
    <location>
        <begin position="1"/>
        <end position="11"/>
    </location>
</feature>
<dbReference type="FunFam" id="3.40.50.150:FF:000003">
    <property type="entry name" value="Blast:Protein arginine N-methyltransferase 1"/>
    <property type="match status" value="1"/>
</dbReference>
<dbReference type="GO" id="GO:0005525">
    <property type="term" value="F:GTP binding"/>
    <property type="evidence" value="ECO:0007669"/>
    <property type="project" value="UniProtKB-KW"/>
</dbReference>